<keyword evidence="1" id="KW-0597">Phosphoprotein</keyword>
<sequence>MEEIDIGIELLGTASLEQFLANEMLKRAMGMTCINVGELVKVITDDLRNKYKTFPWRAVAGMRDITAHRYQTLRMEDVYLTVHDEYPWLKKQLKAILELEENRE</sequence>
<keyword evidence="4" id="KW-0547">Nucleotide-binding</keyword>
<comment type="caution">
    <text evidence="6">The sequence shown here is derived from an EMBL/GenBank/DDBJ whole genome shotgun (WGS) entry which is preliminary data.</text>
</comment>
<evidence type="ECO:0000256" key="3">
    <source>
        <dbReference type="ARBA" id="ARBA00022722"/>
    </source>
</evidence>
<evidence type="ECO:0000256" key="1">
    <source>
        <dbReference type="ARBA" id="ARBA00022553"/>
    </source>
</evidence>
<dbReference type="GO" id="GO:0000166">
    <property type="term" value="F:nucleotide binding"/>
    <property type="evidence" value="ECO:0007669"/>
    <property type="project" value="UniProtKB-KW"/>
</dbReference>
<proteinExistence type="predicted"/>
<dbReference type="Pfam" id="PF01934">
    <property type="entry name" value="HepT-like"/>
    <property type="match status" value="1"/>
</dbReference>
<keyword evidence="3" id="KW-0540">Nuclease</keyword>
<evidence type="ECO:0000313" key="7">
    <source>
        <dbReference type="Proteomes" id="UP000012589"/>
    </source>
</evidence>
<dbReference type="InterPro" id="IPR008201">
    <property type="entry name" value="HepT-like"/>
</dbReference>
<dbReference type="STRING" id="1235802.C823_02812"/>
<evidence type="ECO:0008006" key="8">
    <source>
        <dbReference type="Google" id="ProtNLM"/>
    </source>
</evidence>
<dbReference type="PANTHER" id="PTHR34139">
    <property type="entry name" value="UPF0331 PROTEIN MJ0127"/>
    <property type="match status" value="1"/>
</dbReference>
<dbReference type="Proteomes" id="UP000012589">
    <property type="component" value="Unassembled WGS sequence"/>
</dbReference>
<keyword evidence="2" id="KW-1277">Toxin-antitoxin system</keyword>
<dbReference type="InterPro" id="IPR051813">
    <property type="entry name" value="HepT_RNase_toxin"/>
</dbReference>
<keyword evidence="5" id="KW-0378">Hydrolase</keyword>
<dbReference type="eggNOG" id="COG2361">
    <property type="taxonomic scope" value="Bacteria"/>
</dbReference>
<dbReference type="EMBL" id="AQFT01000087">
    <property type="protein sequence ID" value="EMZ25796.1"/>
    <property type="molecule type" value="Genomic_DNA"/>
</dbReference>
<gene>
    <name evidence="6" type="ORF">C823_02812</name>
</gene>
<dbReference type="GO" id="GO:0110001">
    <property type="term" value="C:toxin-antitoxin complex"/>
    <property type="evidence" value="ECO:0007669"/>
    <property type="project" value="InterPro"/>
</dbReference>
<dbReference type="GO" id="GO:0004540">
    <property type="term" value="F:RNA nuclease activity"/>
    <property type="evidence" value="ECO:0007669"/>
    <property type="project" value="InterPro"/>
</dbReference>
<dbReference type="AlphaFoldDB" id="N2ACQ3"/>
<accession>N2ACQ3</accession>
<dbReference type="GO" id="GO:0016787">
    <property type="term" value="F:hydrolase activity"/>
    <property type="evidence" value="ECO:0007669"/>
    <property type="project" value="UniProtKB-KW"/>
</dbReference>
<name>N2ACQ3_9FIRM</name>
<evidence type="ECO:0000256" key="5">
    <source>
        <dbReference type="ARBA" id="ARBA00022801"/>
    </source>
</evidence>
<evidence type="ECO:0000256" key="4">
    <source>
        <dbReference type="ARBA" id="ARBA00022741"/>
    </source>
</evidence>
<dbReference type="HOGENOM" id="CLU_142825_3_1_9"/>
<protein>
    <recommendedName>
        <fullName evidence="8">DUF86 domain-containing protein</fullName>
    </recommendedName>
</protein>
<keyword evidence="7" id="KW-1185">Reference proteome</keyword>
<evidence type="ECO:0000313" key="6">
    <source>
        <dbReference type="EMBL" id="EMZ25796.1"/>
    </source>
</evidence>
<dbReference type="PANTHER" id="PTHR34139:SF1">
    <property type="entry name" value="RNASE MJ1380-RELATED"/>
    <property type="match status" value="1"/>
</dbReference>
<reference evidence="6 7" key="1">
    <citation type="journal article" date="2014" name="Genome Announc.">
        <title>Draft genome sequences of the altered schaedler flora, a defined bacterial community from gnotobiotic mice.</title>
        <authorList>
            <person name="Wannemuehler M.J."/>
            <person name="Overstreet A.M."/>
            <person name="Ward D.V."/>
            <person name="Phillips G.J."/>
        </authorList>
    </citation>
    <scope>NUCLEOTIDE SEQUENCE [LARGE SCALE GENOMIC DNA]</scope>
    <source>
        <strain evidence="6 7">ASF492</strain>
    </source>
</reference>
<organism evidence="6 7">
    <name type="scientific">Eubacterium plexicaudatum ASF492</name>
    <dbReference type="NCBI Taxonomy" id="1235802"/>
    <lineage>
        <taxon>Bacteria</taxon>
        <taxon>Bacillati</taxon>
        <taxon>Bacillota</taxon>
        <taxon>Clostridia</taxon>
        <taxon>Eubacteriales</taxon>
        <taxon>Eubacteriaceae</taxon>
        <taxon>Eubacterium</taxon>
    </lineage>
</organism>
<evidence type="ECO:0000256" key="2">
    <source>
        <dbReference type="ARBA" id="ARBA00022649"/>
    </source>
</evidence>
<dbReference type="PATRIC" id="fig|1235802.3.peg.2968"/>